<dbReference type="AlphaFoldDB" id="A0AAD7ANB4"/>
<dbReference type="Proteomes" id="UP001218218">
    <property type="component" value="Unassembled WGS sequence"/>
</dbReference>
<feature type="region of interest" description="Disordered" evidence="1">
    <location>
        <begin position="22"/>
        <end position="56"/>
    </location>
</feature>
<gene>
    <name evidence="3" type="ORF">DFH08DRAFT_838033</name>
</gene>
<accession>A0AAD7ANB4</accession>
<protein>
    <recommendedName>
        <fullName evidence="2">F-box domain-containing protein</fullName>
    </recommendedName>
</protein>
<dbReference type="InterPro" id="IPR036047">
    <property type="entry name" value="F-box-like_dom_sf"/>
</dbReference>
<dbReference type="InterPro" id="IPR001810">
    <property type="entry name" value="F-box_dom"/>
</dbReference>
<dbReference type="Pfam" id="PF00646">
    <property type="entry name" value="F-box"/>
    <property type="match status" value="1"/>
</dbReference>
<evidence type="ECO:0000256" key="1">
    <source>
        <dbReference type="SAM" id="MobiDB-lite"/>
    </source>
</evidence>
<dbReference type="SUPFAM" id="SSF81383">
    <property type="entry name" value="F-box domain"/>
    <property type="match status" value="1"/>
</dbReference>
<dbReference type="EMBL" id="JARIHO010000003">
    <property type="protein sequence ID" value="KAJ7363995.1"/>
    <property type="molecule type" value="Genomic_DNA"/>
</dbReference>
<organism evidence="3 4">
    <name type="scientific">Mycena albidolilacea</name>
    <dbReference type="NCBI Taxonomy" id="1033008"/>
    <lineage>
        <taxon>Eukaryota</taxon>
        <taxon>Fungi</taxon>
        <taxon>Dikarya</taxon>
        <taxon>Basidiomycota</taxon>
        <taxon>Agaricomycotina</taxon>
        <taxon>Agaricomycetes</taxon>
        <taxon>Agaricomycetidae</taxon>
        <taxon>Agaricales</taxon>
        <taxon>Marasmiineae</taxon>
        <taxon>Mycenaceae</taxon>
        <taxon>Mycena</taxon>
    </lineage>
</organism>
<reference evidence="3" key="1">
    <citation type="submission" date="2023-03" db="EMBL/GenBank/DDBJ databases">
        <title>Massive genome expansion in bonnet fungi (Mycena s.s.) driven by repeated elements and novel gene families across ecological guilds.</title>
        <authorList>
            <consortium name="Lawrence Berkeley National Laboratory"/>
            <person name="Harder C.B."/>
            <person name="Miyauchi S."/>
            <person name="Viragh M."/>
            <person name="Kuo A."/>
            <person name="Thoen E."/>
            <person name="Andreopoulos B."/>
            <person name="Lu D."/>
            <person name="Skrede I."/>
            <person name="Drula E."/>
            <person name="Henrissat B."/>
            <person name="Morin E."/>
            <person name="Kohler A."/>
            <person name="Barry K."/>
            <person name="LaButti K."/>
            <person name="Morin E."/>
            <person name="Salamov A."/>
            <person name="Lipzen A."/>
            <person name="Mereny Z."/>
            <person name="Hegedus B."/>
            <person name="Baldrian P."/>
            <person name="Stursova M."/>
            <person name="Weitz H."/>
            <person name="Taylor A."/>
            <person name="Grigoriev I.V."/>
            <person name="Nagy L.G."/>
            <person name="Martin F."/>
            <person name="Kauserud H."/>
        </authorList>
    </citation>
    <scope>NUCLEOTIDE SEQUENCE</scope>
    <source>
        <strain evidence="3">CBHHK002</strain>
    </source>
</reference>
<proteinExistence type="predicted"/>
<name>A0AAD7ANB4_9AGAR</name>
<evidence type="ECO:0000313" key="3">
    <source>
        <dbReference type="EMBL" id="KAJ7363995.1"/>
    </source>
</evidence>
<evidence type="ECO:0000313" key="4">
    <source>
        <dbReference type="Proteomes" id="UP001218218"/>
    </source>
</evidence>
<dbReference type="SMART" id="SM00256">
    <property type="entry name" value="FBOX"/>
    <property type="match status" value="1"/>
</dbReference>
<feature type="domain" description="F-box" evidence="2">
    <location>
        <begin position="73"/>
        <end position="122"/>
    </location>
</feature>
<comment type="caution">
    <text evidence="3">The sequence shown here is derived from an EMBL/GenBank/DDBJ whole genome shotgun (WGS) entry which is preliminary data.</text>
</comment>
<sequence length="683" mass="78176">MSRRSTRLQGIAKATIEDTEIGNTSDEEFRVEGEEEPEFLPKKTKRRKVDKSTAAPVAEDQKIKRVRGRRGILSSLREFPLDVVAEIFGHLNPIDLINLSRTTKEIRGILMARSSTFIWKESRSHVEGLPDLPPGLSEPQYANLCFSGHCHKCLAMPVATIIWSVWTRLCKKCIKADFVHFTELEIDYSLLSLIPTYDEPRHGRYGGARLYSIDTATRLKEESARFRKDGTLQNQDAKYKEWHQQKSDQLKEIVAHASLCATWATNRTTDRKDELADARRVRHDAIVERLTALGWGEEIPFHPYDFNSHKLVKQPKELTERIWSNIETPLVEFLTELKKTRLAAARVKIIRERRVLASRVYSAFCESLSPDSFYPPRIDVLLTEPFRAIVEDTPVEPEEKVTEETFAAALLTVPEFSSDWRRRKDEELAEIMKKKNPNSVEADLLLATTFFTCSTNSTAEPVSYPRILVHSKATEFRYGTWDWNSLQGTFSEEAWNAGGEVKFNEQAERRARFVVEACGLDPDVTARTEMDEINPALECLNCNNEHGRLLMRWMQAVHHNCDSATIPSWKCLNVDEERLLEAKEKQTFEALALASFFPSYQPIYCCKMCGNSKKMNFDKLKAHLGTEHNMDSITSKDFEYHLDVPPSQRLRPIRLQPPVEAVEVKEGEEQALEEVVPKGDGIA</sequence>
<evidence type="ECO:0000259" key="2">
    <source>
        <dbReference type="PROSITE" id="PS50181"/>
    </source>
</evidence>
<keyword evidence="4" id="KW-1185">Reference proteome</keyword>
<dbReference type="PROSITE" id="PS50181">
    <property type="entry name" value="FBOX"/>
    <property type="match status" value="1"/>
</dbReference>